<reference evidence="2 3" key="1">
    <citation type="journal article" date="2019" name="Nat. Microbiol.">
        <title>Mediterranean grassland soil C-N compound turnover is dependent on rainfall and depth, and is mediated by genomically divergent microorganisms.</title>
        <authorList>
            <person name="Diamond S."/>
            <person name="Andeer P.F."/>
            <person name="Li Z."/>
            <person name="Crits-Christoph A."/>
            <person name="Burstein D."/>
            <person name="Anantharaman K."/>
            <person name="Lane K.R."/>
            <person name="Thomas B.C."/>
            <person name="Pan C."/>
            <person name="Northen T.R."/>
            <person name="Banfield J.F."/>
        </authorList>
    </citation>
    <scope>NUCLEOTIDE SEQUENCE [LARGE SCALE GENOMIC DNA]</scope>
    <source>
        <strain evidence="2">WS_8</strain>
    </source>
</reference>
<comment type="caution">
    <text evidence="2">The sequence shown here is derived from an EMBL/GenBank/DDBJ whole genome shotgun (WGS) entry which is preliminary data.</text>
</comment>
<dbReference type="Pfam" id="PF00583">
    <property type="entry name" value="Acetyltransf_1"/>
    <property type="match status" value="1"/>
</dbReference>
<dbReference type="PROSITE" id="PS51186">
    <property type="entry name" value="GNAT"/>
    <property type="match status" value="1"/>
</dbReference>
<dbReference type="InterPro" id="IPR000182">
    <property type="entry name" value="GNAT_dom"/>
</dbReference>
<proteinExistence type="predicted"/>
<feature type="domain" description="N-acetyltransferase" evidence="1">
    <location>
        <begin position="159"/>
        <end position="305"/>
    </location>
</feature>
<dbReference type="GO" id="GO:0016747">
    <property type="term" value="F:acyltransferase activity, transferring groups other than amino-acyl groups"/>
    <property type="evidence" value="ECO:0007669"/>
    <property type="project" value="InterPro"/>
</dbReference>
<name>A0A538TVM4_UNCEI</name>
<dbReference type="Gene3D" id="3.40.630.30">
    <property type="match status" value="1"/>
</dbReference>
<dbReference type="Proteomes" id="UP000316609">
    <property type="component" value="Unassembled WGS sequence"/>
</dbReference>
<dbReference type="SUPFAM" id="SSF55729">
    <property type="entry name" value="Acyl-CoA N-acyltransferases (Nat)"/>
    <property type="match status" value="1"/>
</dbReference>
<keyword evidence="2" id="KW-0808">Transferase</keyword>
<accession>A0A538TVM4</accession>
<sequence length="305" mass="34007">MRSWTRSSKGSSEMAPAHRASAIAVDRLGPQDLIETFAFLDQDPILNVYLVALTMRDALGRPRDETWGARRDGRMVGLLHLGGRSGAMLPVGEDAEAMRLLGDQARLRLPMLPRRFQLVGSRAAVDPFLSVFARTGLRPRLARAQVYMDLIRAALPAFERLPELTPAGAADLPVVYESGALLRAEELDEDPRTADPEGYRQRVAEECRDGHTFLWRGPKGLLFRASVSAITADAAQVSGVYTPREHRNQGVARRGLAELCTRLFERTRSVCLFVNDRNVHALALYRRLGFRPRAAWRSLFYDLGA</sequence>
<dbReference type="InterPro" id="IPR016181">
    <property type="entry name" value="Acyl_CoA_acyltransferase"/>
</dbReference>
<gene>
    <name evidence="2" type="ORF">E6K78_04110</name>
</gene>
<protein>
    <submittedName>
        <fullName evidence="2">GNAT family N-acetyltransferase</fullName>
    </submittedName>
</protein>
<dbReference type="AlphaFoldDB" id="A0A538TVM4"/>
<evidence type="ECO:0000313" key="2">
    <source>
        <dbReference type="EMBL" id="TMQ67684.1"/>
    </source>
</evidence>
<organism evidence="2 3">
    <name type="scientific">Eiseniibacteriota bacterium</name>
    <dbReference type="NCBI Taxonomy" id="2212470"/>
    <lineage>
        <taxon>Bacteria</taxon>
        <taxon>Candidatus Eiseniibacteriota</taxon>
    </lineage>
</organism>
<evidence type="ECO:0000313" key="3">
    <source>
        <dbReference type="Proteomes" id="UP000316609"/>
    </source>
</evidence>
<evidence type="ECO:0000259" key="1">
    <source>
        <dbReference type="PROSITE" id="PS51186"/>
    </source>
</evidence>
<dbReference type="EMBL" id="VBOY01000033">
    <property type="protein sequence ID" value="TMQ67684.1"/>
    <property type="molecule type" value="Genomic_DNA"/>
</dbReference>